<reference evidence="1" key="1">
    <citation type="submission" date="2023-04" db="EMBL/GenBank/DDBJ databases">
        <title>Draft Genome sequencing of Naganishia species isolated from polar environments using Oxford Nanopore Technology.</title>
        <authorList>
            <person name="Leo P."/>
            <person name="Venkateswaran K."/>
        </authorList>
    </citation>
    <scope>NUCLEOTIDE SEQUENCE</scope>
    <source>
        <strain evidence="1">MNA-CCFEE 5261</strain>
    </source>
</reference>
<evidence type="ECO:0000313" key="2">
    <source>
        <dbReference type="Proteomes" id="UP001241377"/>
    </source>
</evidence>
<name>A0ACC2VAA6_9TREE</name>
<dbReference type="EMBL" id="JASBWR010000097">
    <property type="protein sequence ID" value="KAJ9095909.1"/>
    <property type="molecule type" value="Genomic_DNA"/>
</dbReference>
<organism evidence="1 2">
    <name type="scientific">Naganishia cerealis</name>
    <dbReference type="NCBI Taxonomy" id="610337"/>
    <lineage>
        <taxon>Eukaryota</taxon>
        <taxon>Fungi</taxon>
        <taxon>Dikarya</taxon>
        <taxon>Basidiomycota</taxon>
        <taxon>Agaricomycotina</taxon>
        <taxon>Tremellomycetes</taxon>
        <taxon>Filobasidiales</taxon>
        <taxon>Filobasidiaceae</taxon>
        <taxon>Naganishia</taxon>
    </lineage>
</organism>
<proteinExistence type="predicted"/>
<keyword evidence="2" id="KW-1185">Reference proteome</keyword>
<gene>
    <name evidence="1" type="ORF">QFC19_007398</name>
</gene>
<comment type="caution">
    <text evidence="1">The sequence shown here is derived from an EMBL/GenBank/DDBJ whole genome shotgun (WGS) entry which is preliminary data.</text>
</comment>
<accession>A0ACC2VAA6</accession>
<evidence type="ECO:0000313" key="1">
    <source>
        <dbReference type="EMBL" id="KAJ9095909.1"/>
    </source>
</evidence>
<sequence length="561" mass="61808">MRFIRDSFFGRLLYHASGHKILRYKEEEPDYVIPEKYLNGRSSEFLNQEVQSSLTLEGNEVTEDKLCQVNSCDVKPEAKAEDAPIIVDYDGPNDPDNPYNWPIYKKILFILGIGIMTDSVYMGSAIYTPGIEYMMADLDITRVKATLPLAMFVIGYGIGPMIFSPMSENAALGRTSIYIVTVFFFFILLIPQSFGPATHSLASLTVLRFIAGIFASPALGTGGASASDVVTVPYMPMGIVAWSMAGICGPTLGPLVGSAIINAANGLWLWTLRFMMIISGASFLFFGFTLPETLAKAILRRKAQRLRALTGNPNIVSEGELENQSMTPREVAIDTLWRPIEIMVFEPVALLIDLYIALIYSIIFLWFEAFPTVFVDTYGFTLVELGVTYSSVPIGMFISAWFYIAYMYNVYTRKHLEGKTQNLTPELFLPPTIVASVVMPIGIFIFGWSASANQHWIGCLIGAALFGAGGFIVIQALFNYMAMSFPRYIASAFGGSALLRSVMAGCFPLFGAPLFNNLKTNKFPVAWGSTILALICVGMIAIPVTFYTLGPRIRAKSKYSG</sequence>
<protein>
    <submittedName>
        <fullName evidence="1">Uncharacterized protein</fullName>
    </submittedName>
</protein>
<dbReference type="Proteomes" id="UP001241377">
    <property type="component" value="Unassembled WGS sequence"/>
</dbReference>